<evidence type="ECO:0000313" key="4">
    <source>
        <dbReference type="EMBL" id="VTR95833.1"/>
    </source>
</evidence>
<dbReference type="Gene3D" id="2.40.30.170">
    <property type="match status" value="1"/>
</dbReference>
<dbReference type="AlphaFoldDB" id="A0A6P2D421"/>
<keyword evidence="2" id="KW-0175">Coiled coil</keyword>
<proteinExistence type="inferred from homology"/>
<dbReference type="NCBIfam" id="TIGR01730">
    <property type="entry name" value="RND_mfp"/>
    <property type="match status" value="1"/>
</dbReference>
<dbReference type="Gene3D" id="2.40.420.20">
    <property type="match status" value="1"/>
</dbReference>
<dbReference type="Gene3D" id="2.40.50.100">
    <property type="match status" value="2"/>
</dbReference>
<dbReference type="GO" id="GO:0015562">
    <property type="term" value="F:efflux transmembrane transporter activity"/>
    <property type="evidence" value="ECO:0007669"/>
    <property type="project" value="TreeGrafter"/>
</dbReference>
<accession>A0A6P2D421</accession>
<feature type="domain" description="Multidrug resistance protein MdtA-like barrel-sandwich hybrid" evidence="3">
    <location>
        <begin position="80"/>
        <end position="286"/>
    </location>
</feature>
<dbReference type="Proteomes" id="UP000464178">
    <property type="component" value="Chromosome"/>
</dbReference>
<protein>
    <recommendedName>
        <fullName evidence="3">Multidrug resistance protein MdtA-like barrel-sandwich hybrid domain-containing protein</fullName>
    </recommendedName>
</protein>
<keyword evidence="5" id="KW-1185">Reference proteome</keyword>
<evidence type="ECO:0000259" key="3">
    <source>
        <dbReference type="Pfam" id="PF25917"/>
    </source>
</evidence>
<evidence type="ECO:0000256" key="1">
    <source>
        <dbReference type="ARBA" id="ARBA00009477"/>
    </source>
</evidence>
<dbReference type="InterPro" id="IPR006143">
    <property type="entry name" value="RND_pump_MFP"/>
</dbReference>
<dbReference type="GO" id="GO:1990281">
    <property type="term" value="C:efflux pump complex"/>
    <property type="evidence" value="ECO:0007669"/>
    <property type="project" value="TreeGrafter"/>
</dbReference>
<evidence type="ECO:0000313" key="5">
    <source>
        <dbReference type="Proteomes" id="UP000464178"/>
    </source>
</evidence>
<dbReference type="Pfam" id="PF25917">
    <property type="entry name" value="BSH_RND"/>
    <property type="match status" value="1"/>
</dbReference>
<dbReference type="Gene3D" id="1.10.287.470">
    <property type="entry name" value="Helix hairpin bin"/>
    <property type="match status" value="2"/>
</dbReference>
<feature type="coiled-coil region" evidence="2">
    <location>
        <begin position="207"/>
        <end position="248"/>
    </location>
</feature>
<evidence type="ECO:0000256" key="2">
    <source>
        <dbReference type="SAM" id="Coils"/>
    </source>
</evidence>
<name>A0A6P2D421_9BACT</name>
<dbReference type="EMBL" id="LR593886">
    <property type="protein sequence ID" value="VTR95833.1"/>
    <property type="molecule type" value="Genomic_DNA"/>
</dbReference>
<dbReference type="PANTHER" id="PTHR30469">
    <property type="entry name" value="MULTIDRUG RESISTANCE PROTEIN MDTA"/>
    <property type="match status" value="1"/>
</dbReference>
<dbReference type="KEGG" id="gms:SOIL9_18810"/>
<organism evidence="4 5">
    <name type="scientific">Gemmata massiliana</name>
    <dbReference type="NCBI Taxonomy" id="1210884"/>
    <lineage>
        <taxon>Bacteria</taxon>
        <taxon>Pseudomonadati</taxon>
        <taxon>Planctomycetota</taxon>
        <taxon>Planctomycetia</taxon>
        <taxon>Gemmatales</taxon>
        <taxon>Gemmataceae</taxon>
        <taxon>Gemmata</taxon>
    </lineage>
</organism>
<dbReference type="InterPro" id="IPR058625">
    <property type="entry name" value="MdtA-like_BSH"/>
</dbReference>
<reference evidence="4 5" key="1">
    <citation type="submission" date="2019-05" db="EMBL/GenBank/DDBJ databases">
        <authorList>
            <consortium name="Science for Life Laboratories"/>
        </authorList>
    </citation>
    <scope>NUCLEOTIDE SEQUENCE [LARGE SCALE GENOMIC DNA]</scope>
    <source>
        <strain evidence="4">Soil9</strain>
    </source>
</reference>
<sequence length="469" mass="50300">MTHTPKHFRWSRLALLALVVAGVAGGGWFAVARGKPLFDEKAHAEEPKTAPQTTAEVVSPHAGGIDRVCVQPGTVEPLESADLCAKVSGFLIEQTVDIGSAVKKGDVLARIAVPEYQKQTERDRARVTAAEAKVRQMEAHVTAAESESKSAEASVALANVLVRAKKAYRQYREKQLNRFRELAAQKAIEQRVVDEQEDYYLAAFEGENEAKEAVRAAIERLATAKAKIAQAKADVEQAKAEVGVATADLERTQVFLDYAVIRSPYTGVVTRRTFHVGDFVKSADQGAAQPLLSVTRTDVMRVVIQVPDRDVPYVTVGDPAAFEVGAPDLRIKFATRGISRLAKVQDPATRMMRVEVDVDNPTDANHPDGVLYSGAYGHATLTLQVGAPNAVRVPTIALSNRSPGKGSVRVMHGDRIQTVPVTIGSDNGVEAEVLTGLTPVDRVVLRVSNPVDDGAVVATTGAKVATAAH</sequence>
<comment type="similarity">
    <text evidence="1">Belongs to the membrane fusion protein (MFP) (TC 8.A.1) family.</text>
</comment>
<gene>
    <name evidence="4" type="ORF">SOIL9_18810</name>
</gene>
<dbReference type="PANTHER" id="PTHR30469:SF37">
    <property type="entry name" value="RAGD PROTEIN"/>
    <property type="match status" value="1"/>
</dbReference>
<dbReference type="SUPFAM" id="SSF111369">
    <property type="entry name" value="HlyD-like secretion proteins"/>
    <property type="match status" value="2"/>
</dbReference>
<dbReference type="RefSeq" id="WP_162670197.1">
    <property type="nucleotide sequence ID" value="NZ_LR593886.1"/>
</dbReference>